<proteinExistence type="predicted"/>
<protein>
    <submittedName>
        <fullName evidence="1">Uncharacterized protein</fullName>
    </submittedName>
</protein>
<dbReference type="GeneID" id="55002011"/>
<evidence type="ECO:0000313" key="1">
    <source>
        <dbReference type="EMBL" id="ANS05474.1"/>
    </source>
</evidence>
<sequence>MQTYTIKKVSVETEAGFIYNFEDLPQDNIFLKIRNLFLPNDRKAIKRGQEILQDNQAQINIETLI</sequence>
<reference evidence="1 2" key="1">
    <citation type="submission" date="2015-11" db="EMBL/GenBank/DDBJ databases">
        <title>Genomes of Abundant and Widespread Viruses from the Deep Ocean.</title>
        <authorList>
            <person name="Mizuno C.M."/>
            <person name="Ghai R."/>
            <person name="Saghai A."/>
            <person name="Lopez-Garcia P."/>
            <person name="Rodriguez-Valera F."/>
        </authorList>
    </citation>
    <scope>NUCLEOTIDE SEQUENCE [LARGE SCALE GENOMIC DNA]</scope>
</reference>
<dbReference type="EMBL" id="KT997847">
    <property type="protein sequence ID" value="ANS05474.1"/>
    <property type="molecule type" value="Genomic_DNA"/>
</dbReference>
<dbReference type="KEGG" id="vg:55002011"/>
<accession>A0A1B1IVX8</accession>
<organism evidence="1 2">
    <name type="scientific">uncultured phage_Deep1-GF2-KM23-C739</name>
    <dbReference type="NCBI Taxonomy" id="2740798"/>
    <lineage>
        <taxon>Viruses</taxon>
        <taxon>Duplodnaviria</taxon>
        <taxon>Heunggongvirae</taxon>
        <taxon>Uroviricota</taxon>
        <taxon>Caudoviricetes</taxon>
        <taxon>Autographivirales</taxon>
        <taxon>Chosvirus</taxon>
        <taxon>Chosvirus KM23C739</taxon>
    </lineage>
</organism>
<keyword evidence="2" id="KW-1185">Reference proteome</keyword>
<evidence type="ECO:0000313" key="2">
    <source>
        <dbReference type="Proteomes" id="UP000505242"/>
    </source>
</evidence>
<name>A0A1B1IVX8_9CAUD</name>
<dbReference type="RefSeq" id="YP_009810988.1">
    <property type="nucleotide sequence ID" value="NC_048050.1"/>
</dbReference>
<dbReference type="Proteomes" id="UP000505242">
    <property type="component" value="Genome"/>
</dbReference>